<dbReference type="AlphaFoldDB" id="A0A846MP88"/>
<comment type="caution">
    <text evidence="2">The sequence shown here is derived from an EMBL/GenBank/DDBJ whole genome shotgun (WGS) entry which is preliminary data.</text>
</comment>
<evidence type="ECO:0008006" key="4">
    <source>
        <dbReference type="Google" id="ProtNLM"/>
    </source>
</evidence>
<proteinExistence type="predicted"/>
<reference evidence="2 3" key="1">
    <citation type="submission" date="2020-03" db="EMBL/GenBank/DDBJ databases">
        <title>Genomic Encyclopedia of Type Strains, Phase IV (KMG-IV): sequencing the most valuable type-strain genomes for metagenomic binning, comparative biology and taxonomic classification.</title>
        <authorList>
            <person name="Goeker M."/>
        </authorList>
    </citation>
    <scope>NUCLEOTIDE SEQUENCE [LARGE SCALE GENOMIC DNA]</scope>
    <source>
        <strain evidence="2 3">DSM 5718</strain>
    </source>
</reference>
<evidence type="ECO:0000313" key="2">
    <source>
        <dbReference type="EMBL" id="NIK73398.1"/>
    </source>
</evidence>
<evidence type="ECO:0000313" key="3">
    <source>
        <dbReference type="Proteomes" id="UP000537126"/>
    </source>
</evidence>
<gene>
    <name evidence="2" type="ORF">FHS56_000884</name>
</gene>
<accession>A0A846MP88</accession>
<feature type="chain" id="PRO_5032409183" description="Outer membrane protein beta-barrel domain-containing protein" evidence="1">
    <location>
        <begin position="19"/>
        <end position="184"/>
    </location>
</feature>
<dbReference type="InterPro" id="IPR011250">
    <property type="entry name" value="OMP/PagP_B-barrel"/>
</dbReference>
<sequence>MKKVWLLLACLWSTAALAQISQGTILAGGSFGINSGKEYTEERNNNVIIRTEKKFTELNFNPSVGVFVSDEVALGLAMDIFTRNADGKHEYTTVGVGPFARFYLPMKLFFEGYVGYASQKIGKNKVYNGLGYSLGAGFAFFVNNHVAIEPALRFRGYALSNADDRDLSYGRNGLLIGVGLQTYF</sequence>
<dbReference type="SUPFAM" id="SSF56925">
    <property type="entry name" value="OMPA-like"/>
    <property type="match status" value="1"/>
</dbReference>
<dbReference type="RefSeq" id="WP_166918638.1">
    <property type="nucleotide sequence ID" value="NZ_JAASRN010000001.1"/>
</dbReference>
<protein>
    <recommendedName>
        <fullName evidence="4">Outer membrane protein beta-barrel domain-containing protein</fullName>
    </recommendedName>
</protein>
<name>A0A846MP88_9BACT</name>
<dbReference type="EMBL" id="JAASRN010000001">
    <property type="protein sequence ID" value="NIK73398.1"/>
    <property type="molecule type" value="Genomic_DNA"/>
</dbReference>
<organism evidence="2 3">
    <name type="scientific">Thermonema lapsum</name>
    <dbReference type="NCBI Taxonomy" id="28195"/>
    <lineage>
        <taxon>Bacteria</taxon>
        <taxon>Pseudomonadati</taxon>
        <taxon>Bacteroidota</taxon>
        <taxon>Cytophagia</taxon>
        <taxon>Cytophagales</taxon>
        <taxon>Thermonemataceae</taxon>
        <taxon>Thermonema</taxon>
    </lineage>
</organism>
<feature type="signal peptide" evidence="1">
    <location>
        <begin position="1"/>
        <end position="18"/>
    </location>
</feature>
<keyword evidence="1" id="KW-0732">Signal</keyword>
<evidence type="ECO:0000256" key="1">
    <source>
        <dbReference type="SAM" id="SignalP"/>
    </source>
</evidence>
<keyword evidence="3" id="KW-1185">Reference proteome</keyword>
<dbReference type="Proteomes" id="UP000537126">
    <property type="component" value="Unassembled WGS sequence"/>
</dbReference>